<dbReference type="OrthoDB" id="9813479at2"/>
<name>A0A375I1U2_9ACTN</name>
<evidence type="ECO:0000259" key="2">
    <source>
        <dbReference type="SMART" id="SM00244"/>
    </source>
</evidence>
<proteinExistence type="predicted"/>
<evidence type="ECO:0000313" key="3">
    <source>
        <dbReference type="EMBL" id="SPF68617.1"/>
    </source>
</evidence>
<dbReference type="PANTHER" id="PTHR43446:SF1">
    <property type="entry name" value="BAND 7 DOMAIN-CONTAINING PROTEIN"/>
    <property type="match status" value="1"/>
</dbReference>
<dbReference type="PANTHER" id="PTHR43446">
    <property type="entry name" value="MEMBRANE PROTEIN-RELATED"/>
    <property type="match status" value="1"/>
</dbReference>
<protein>
    <submittedName>
        <fullName evidence="3">SPFH domain / Band 7 family</fullName>
    </submittedName>
</protein>
<dbReference type="AlphaFoldDB" id="A0A375I1U2"/>
<dbReference type="Pfam" id="PF01145">
    <property type="entry name" value="Band_7"/>
    <property type="match status" value="1"/>
</dbReference>
<feature type="transmembrane region" description="Helical" evidence="1">
    <location>
        <begin position="31"/>
        <end position="52"/>
    </location>
</feature>
<dbReference type="Gene3D" id="3.30.479.30">
    <property type="entry name" value="Band 7 domain"/>
    <property type="match status" value="1"/>
</dbReference>
<feature type="domain" description="Band 7" evidence="2">
    <location>
        <begin position="76"/>
        <end position="240"/>
    </location>
</feature>
<dbReference type="SMART" id="SM00244">
    <property type="entry name" value="PHB"/>
    <property type="match status" value="1"/>
</dbReference>
<gene>
    <name evidence="3" type="ORF">PROPJV5_1599</name>
</gene>
<evidence type="ECO:0000313" key="4">
    <source>
        <dbReference type="Proteomes" id="UP000265962"/>
    </source>
</evidence>
<dbReference type="SUPFAM" id="SSF117892">
    <property type="entry name" value="Band 7/SPFH domain"/>
    <property type="match status" value="1"/>
</dbReference>
<organism evidence="3 4">
    <name type="scientific">Propionibacterium ruminifibrarum</name>
    <dbReference type="NCBI Taxonomy" id="1962131"/>
    <lineage>
        <taxon>Bacteria</taxon>
        <taxon>Bacillati</taxon>
        <taxon>Actinomycetota</taxon>
        <taxon>Actinomycetes</taxon>
        <taxon>Propionibacteriales</taxon>
        <taxon>Propionibacteriaceae</taxon>
        <taxon>Propionibacterium</taxon>
    </lineage>
</organism>
<dbReference type="Proteomes" id="UP000265962">
    <property type="component" value="Unassembled WGS sequence"/>
</dbReference>
<dbReference type="CDD" id="cd03402">
    <property type="entry name" value="SPFH_like_u2"/>
    <property type="match status" value="1"/>
</dbReference>
<keyword evidence="1" id="KW-0812">Transmembrane</keyword>
<dbReference type="RefSeq" id="WP_119715767.1">
    <property type="nucleotide sequence ID" value="NZ_OMOH01000005.1"/>
</dbReference>
<reference evidence="4" key="1">
    <citation type="submission" date="2018-02" db="EMBL/GenBank/DDBJ databases">
        <authorList>
            <person name="Hornung B."/>
        </authorList>
    </citation>
    <scope>NUCLEOTIDE SEQUENCE [LARGE SCALE GENOMIC DNA]</scope>
</reference>
<dbReference type="InterPro" id="IPR001107">
    <property type="entry name" value="Band_7"/>
</dbReference>
<sequence>MSDEERTMPQPEATFSELVRGIDVEERKAPAINGGIGLLVVLACFGAGVLTVLPDPTTRHPAPLIALVIVGSLLASGLTIVNPGDTKVVQFFGRYVGTIRRTGLVMTVPLTTTKKVSVKVHNFETSELKVNDADGNPVNIAAIVVWQVADTAKAVFAVEDAEEFVDVQSESALRHVAGAHPYDNAAPGQETLRGSTESIAAELAAEVAARITIAGLTVIETRISSLAYAPEIAQAMLQRQQAAAVIAAREKIVEGAVSMVSNALDRLEGQDIVALDDERKAAMVSNLLVVLCSDSRATPVVNTGTLYA</sequence>
<keyword evidence="4" id="KW-1185">Reference proteome</keyword>
<dbReference type="InterPro" id="IPR036013">
    <property type="entry name" value="Band_7/SPFH_dom_sf"/>
</dbReference>
<dbReference type="EMBL" id="OMOH01000005">
    <property type="protein sequence ID" value="SPF68617.1"/>
    <property type="molecule type" value="Genomic_DNA"/>
</dbReference>
<evidence type="ECO:0000256" key="1">
    <source>
        <dbReference type="SAM" id="Phobius"/>
    </source>
</evidence>
<keyword evidence="1" id="KW-1133">Transmembrane helix</keyword>
<keyword evidence="1" id="KW-0472">Membrane</keyword>
<accession>A0A375I1U2</accession>
<feature type="transmembrane region" description="Helical" evidence="1">
    <location>
        <begin position="64"/>
        <end position="81"/>
    </location>
</feature>